<dbReference type="STRING" id="1441469.A0A225AF42"/>
<dbReference type="SMART" id="SM00066">
    <property type="entry name" value="GAL4"/>
    <property type="match status" value="1"/>
</dbReference>
<dbReference type="OrthoDB" id="5294180at2759"/>
<dbReference type="PANTHER" id="PTHR37534">
    <property type="entry name" value="TRANSCRIPTIONAL ACTIVATOR PROTEIN UGA3"/>
    <property type="match status" value="1"/>
</dbReference>
<dbReference type="GO" id="GO:0000981">
    <property type="term" value="F:DNA-binding transcription factor activity, RNA polymerase II-specific"/>
    <property type="evidence" value="ECO:0007669"/>
    <property type="project" value="InterPro"/>
</dbReference>
<feature type="region of interest" description="Disordered" evidence="6">
    <location>
        <begin position="361"/>
        <end position="429"/>
    </location>
</feature>
<evidence type="ECO:0000313" key="9">
    <source>
        <dbReference type="Proteomes" id="UP000214365"/>
    </source>
</evidence>
<dbReference type="InterPro" id="IPR036864">
    <property type="entry name" value="Zn2-C6_fun-type_DNA-bd_sf"/>
</dbReference>
<reference evidence="8 9" key="1">
    <citation type="submission" date="2015-06" db="EMBL/GenBank/DDBJ databases">
        <title>Talaromyces atroroseus IBT 11181 draft genome.</title>
        <authorList>
            <person name="Rasmussen K.B."/>
            <person name="Rasmussen S."/>
            <person name="Petersen B."/>
            <person name="Sicheritz-Ponten T."/>
            <person name="Mortensen U.H."/>
            <person name="Thrane U."/>
        </authorList>
    </citation>
    <scope>NUCLEOTIDE SEQUENCE [LARGE SCALE GENOMIC DNA]</scope>
    <source>
        <strain evidence="8 9">IBT 11181</strain>
    </source>
</reference>
<keyword evidence="2" id="KW-0805">Transcription regulation</keyword>
<dbReference type="PROSITE" id="PS00463">
    <property type="entry name" value="ZN2_CY6_FUNGAL_1"/>
    <property type="match status" value="1"/>
</dbReference>
<dbReference type="GO" id="GO:0005634">
    <property type="term" value="C:nucleus"/>
    <property type="evidence" value="ECO:0007669"/>
    <property type="project" value="UniProtKB-SubCell"/>
</dbReference>
<dbReference type="PANTHER" id="PTHR37534:SF12">
    <property type="entry name" value="ZN(2)-C6 FUNGAL-TYPE DOMAIN-CONTAINING PROTEIN"/>
    <property type="match status" value="1"/>
</dbReference>
<evidence type="ECO:0000256" key="6">
    <source>
        <dbReference type="SAM" id="MobiDB-lite"/>
    </source>
</evidence>
<dbReference type="InterPro" id="IPR021858">
    <property type="entry name" value="Fun_TF"/>
</dbReference>
<evidence type="ECO:0000256" key="2">
    <source>
        <dbReference type="ARBA" id="ARBA00023015"/>
    </source>
</evidence>
<name>A0A225AF42_TALAT</name>
<dbReference type="GeneID" id="31008068"/>
<organism evidence="8 9">
    <name type="scientific">Talaromyces atroroseus</name>
    <dbReference type="NCBI Taxonomy" id="1441469"/>
    <lineage>
        <taxon>Eukaryota</taxon>
        <taxon>Fungi</taxon>
        <taxon>Dikarya</taxon>
        <taxon>Ascomycota</taxon>
        <taxon>Pezizomycotina</taxon>
        <taxon>Eurotiomycetes</taxon>
        <taxon>Eurotiomycetidae</taxon>
        <taxon>Eurotiales</taxon>
        <taxon>Trichocomaceae</taxon>
        <taxon>Talaromyces</taxon>
        <taxon>Talaromyces sect. Trachyspermi</taxon>
    </lineage>
</organism>
<feature type="compositionally biased region" description="Pro residues" evidence="6">
    <location>
        <begin position="393"/>
        <end position="420"/>
    </location>
</feature>
<feature type="compositionally biased region" description="Basic and acidic residues" evidence="6">
    <location>
        <begin position="260"/>
        <end position="335"/>
    </location>
</feature>
<keyword evidence="3" id="KW-0238">DNA-binding</keyword>
<gene>
    <name evidence="8" type="ORF">UA08_08312</name>
</gene>
<dbReference type="Pfam" id="PF11951">
    <property type="entry name" value="Fungal_trans_2"/>
    <property type="match status" value="1"/>
</dbReference>
<evidence type="ECO:0000259" key="7">
    <source>
        <dbReference type="PROSITE" id="PS50048"/>
    </source>
</evidence>
<evidence type="ECO:0000256" key="4">
    <source>
        <dbReference type="ARBA" id="ARBA00023163"/>
    </source>
</evidence>
<accession>A0A225AF42</accession>
<evidence type="ECO:0000313" key="8">
    <source>
        <dbReference type="EMBL" id="OKL56664.1"/>
    </source>
</evidence>
<sequence>MPVNADTYSESSRYMAQLANHAMKRKAAGEDDPPSGRSFKRSRSGCFTCRLRRKKCDEGRPSCAACIGLNVKCDYDQPNWWSSPELRVLQKGKMKDNIKQNKVIVKNHHAFLAEGNPYNPQQSPQAFQSASFVQQQQLQQPLPQMQIQTPQLQQQFPQIQLDPLQLQQLQLPQIQLDQLPDLQLQLPQIQLDPLSEPQPQEQLPQIQLQLQLQQQQEQQQLQLQLQLQEQQQIQLQLQQEQEQQQLQLQQEQQRQEQQRQEQQKREQQMQEQRKREQQKKEQQKKEQQRKEQQRKEQQRKEQQKKEQQQKEQQRKEQQKKEQEKQKDKGKGKEKQQPLYQVDVTTERQLFINDVQARKETSVTTFNTHVPPQIDEGGPSMSKNERTSQKTAMGPPPVPFRGYPGPGPDPGPDPFTPPGQPEPEEEEGGPSIIIEDDAPLLCHFIDNVLRLFFPISEAHQGGEDDQRIRAILYSLEHNQSYFHCCLSVSAMHLKSAVKVKGKGINYDILRHRCEAVSTLCDALRDTQDYDRILDSSLAMIFFHCAVATPEKDGLPDIAWYDHFEAVINLLGRLDYLNPAATIHHINPPFSASIATWIDILGATMLGRPPQFAETYRVKNLSDLPSGLYQLMGCEDRVMYILSEIACLDAMKLRGTIGEIAVCAQVASLGRQLENTEPRDPKLEHPYNPTSGEFRAENVFKTITAIFRIAARIYLCSLVPGFDRHQESNTNLIEAGTRALDYLPDGPNGYDRCIVWPLLIIGTYSVPTSSVRLVLHRRMIEIGDDNDFGNWSRLYRVLVEIWRRSDGHLNTVSGKSQTTTAGAQIMQQTRLQAVHWRTVLIEKGWDYLLM</sequence>
<dbReference type="PROSITE" id="PS50048">
    <property type="entry name" value="ZN2_CY6_FUNGAL_2"/>
    <property type="match status" value="1"/>
</dbReference>
<dbReference type="RefSeq" id="XP_020116785.1">
    <property type="nucleotide sequence ID" value="XM_020263221.1"/>
</dbReference>
<comment type="caution">
    <text evidence="8">The sequence shown here is derived from an EMBL/GenBank/DDBJ whole genome shotgun (WGS) entry which is preliminary data.</text>
</comment>
<feature type="domain" description="Zn(2)-C6 fungal-type" evidence="7">
    <location>
        <begin position="45"/>
        <end position="75"/>
    </location>
</feature>
<evidence type="ECO:0000256" key="3">
    <source>
        <dbReference type="ARBA" id="ARBA00023125"/>
    </source>
</evidence>
<evidence type="ECO:0000256" key="5">
    <source>
        <dbReference type="ARBA" id="ARBA00023242"/>
    </source>
</evidence>
<keyword evidence="9" id="KW-1185">Reference proteome</keyword>
<dbReference type="CDD" id="cd00067">
    <property type="entry name" value="GAL4"/>
    <property type="match status" value="1"/>
</dbReference>
<evidence type="ECO:0000256" key="1">
    <source>
        <dbReference type="ARBA" id="ARBA00004123"/>
    </source>
</evidence>
<dbReference type="Gene3D" id="4.10.240.10">
    <property type="entry name" value="Zn(2)-C6 fungal-type DNA-binding domain"/>
    <property type="match status" value="1"/>
</dbReference>
<keyword evidence="5" id="KW-0539">Nucleus</keyword>
<dbReference type="Pfam" id="PF00172">
    <property type="entry name" value="Zn_clus"/>
    <property type="match status" value="1"/>
</dbReference>
<dbReference type="GO" id="GO:0003677">
    <property type="term" value="F:DNA binding"/>
    <property type="evidence" value="ECO:0007669"/>
    <property type="project" value="UniProtKB-KW"/>
</dbReference>
<dbReference type="SUPFAM" id="SSF57701">
    <property type="entry name" value="Zn2/Cys6 DNA-binding domain"/>
    <property type="match status" value="1"/>
</dbReference>
<dbReference type="GO" id="GO:0008270">
    <property type="term" value="F:zinc ion binding"/>
    <property type="evidence" value="ECO:0007669"/>
    <property type="project" value="InterPro"/>
</dbReference>
<dbReference type="Proteomes" id="UP000214365">
    <property type="component" value="Unassembled WGS sequence"/>
</dbReference>
<dbReference type="InterPro" id="IPR001138">
    <property type="entry name" value="Zn2Cys6_DnaBD"/>
</dbReference>
<keyword evidence="4" id="KW-0804">Transcription</keyword>
<dbReference type="AlphaFoldDB" id="A0A225AF42"/>
<dbReference type="EMBL" id="LFMY01000014">
    <property type="protein sequence ID" value="OKL56664.1"/>
    <property type="molecule type" value="Genomic_DNA"/>
</dbReference>
<protein>
    <recommendedName>
        <fullName evidence="7">Zn(2)-C6 fungal-type domain-containing protein</fullName>
    </recommendedName>
</protein>
<comment type="subcellular location">
    <subcellularLocation>
        <location evidence="1">Nucleus</location>
    </subcellularLocation>
</comment>
<feature type="region of interest" description="Disordered" evidence="6">
    <location>
        <begin position="260"/>
        <end position="340"/>
    </location>
</feature>
<feature type="region of interest" description="Disordered" evidence="6">
    <location>
        <begin position="22"/>
        <end position="42"/>
    </location>
</feature>
<proteinExistence type="predicted"/>